<evidence type="ECO:0000313" key="2">
    <source>
        <dbReference type="Proteomes" id="UP000626092"/>
    </source>
</evidence>
<dbReference type="EMBL" id="WJXA01000005">
    <property type="protein sequence ID" value="KAF7143198.1"/>
    <property type="molecule type" value="Genomic_DNA"/>
</dbReference>
<accession>A0A834H811</accession>
<gene>
    <name evidence="1" type="ORF">RHSIM_Rhsim05G0034700</name>
</gene>
<protein>
    <submittedName>
        <fullName evidence="1">Uncharacterized protein</fullName>
    </submittedName>
</protein>
<name>A0A834H811_RHOSS</name>
<dbReference type="OrthoDB" id="1802428at2759"/>
<evidence type="ECO:0000313" key="1">
    <source>
        <dbReference type="EMBL" id="KAF7143198.1"/>
    </source>
</evidence>
<reference evidence="1" key="1">
    <citation type="submission" date="2019-11" db="EMBL/GenBank/DDBJ databases">
        <authorList>
            <person name="Liu Y."/>
            <person name="Hou J."/>
            <person name="Li T.-Q."/>
            <person name="Guan C.-H."/>
            <person name="Wu X."/>
            <person name="Wu H.-Z."/>
            <person name="Ling F."/>
            <person name="Zhang R."/>
            <person name="Shi X.-G."/>
            <person name="Ren J.-P."/>
            <person name="Chen E.-F."/>
            <person name="Sun J.-M."/>
        </authorList>
    </citation>
    <scope>NUCLEOTIDE SEQUENCE</scope>
    <source>
        <strain evidence="1">Adult_tree_wgs_1</strain>
        <tissue evidence="1">Leaves</tissue>
    </source>
</reference>
<proteinExistence type="predicted"/>
<sequence length="89" mass="10444">MMLKKDPWCCRFKAHKYSCLLDPHRTLDPHQGDSNLFFFPFKELRNAMEIIPHENPLLEMFMMLVTEDRNSDIVTNLGGSTIAMMLKKN</sequence>
<comment type="caution">
    <text evidence="1">The sequence shown here is derived from an EMBL/GenBank/DDBJ whole genome shotgun (WGS) entry which is preliminary data.</text>
</comment>
<dbReference type="AlphaFoldDB" id="A0A834H811"/>
<dbReference type="Proteomes" id="UP000626092">
    <property type="component" value="Unassembled WGS sequence"/>
</dbReference>
<keyword evidence="2" id="KW-1185">Reference proteome</keyword>
<organism evidence="1 2">
    <name type="scientific">Rhododendron simsii</name>
    <name type="common">Sims's rhododendron</name>
    <dbReference type="NCBI Taxonomy" id="118357"/>
    <lineage>
        <taxon>Eukaryota</taxon>
        <taxon>Viridiplantae</taxon>
        <taxon>Streptophyta</taxon>
        <taxon>Embryophyta</taxon>
        <taxon>Tracheophyta</taxon>
        <taxon>Spermatophyta</taxon>
        <taxon>Magnoliopsida</taxon>
        <taxon>eudicotyledons</taxon>
        <taxon>Gunneridae</taxon>
        <taxon>Pentapetalae</taxon>
        <taxon>asterids</taxon>
        <taxon>Ericales</taxon>
        <taxon>Ericaceae</taxon>
        <taxon>Ericoideae</taxon>
        <taxon>Rhodoreae</taxon>
        <taxon>Rhododendron</taxon>
    </lineage>
</organism>